<dbReference type="PROSITE" id="PS50943">
    <property type="entry name" value="HTH_CROC1"/>
    <property type="match status" value="1"/>
</dbReference>
<dbReference type="Gene3D" id="1.10.260.40">
    <property type="entry name" value="lambda repressor-like DNA-binding domains"/>
    <property type="match status" value="1"/>
</dbReference>
<gene>
    <name evidence="2" type="ORF">SAMN05421541_102234</name>
</gene>
<reference evidence="2 3" key="1">
    <citation type="submission" date="2016-10" db="EMBL/GenBank/DDBJ databases">
        <authorList>
            <person name="de Groot N.N."/>
        </authorList>
    </citation>
    <scope>NUCLEOTIDE SEQUENCE [LARGE SCALE GENOMIC DNA]</scope>
    <source>
        <strain evidence="2 3">DSM 43019</strain>
    </source>
</reference>
<dbReference type="Gene3D" id="3.30.450.180">
    <property type="match status" value="1"/>
</dbReference>
<dbReference type="PANTHER" id="PTHR35010">
    <property type="entry name" value="BLL4672 PROTEIN-RELATED"/>
    <property type="match status" value="1"/>
</dbReference>
<sequence>MLRGWRDTRRMSQLDLSGRSGVSTRHLSFVETGRSRPTRRMLLRLAEELDVPLRARNELLLAGGFAPAYPESELDGPPLADVLAALRTVLAGHAPHPAVLVDRHWTMVDANDGVARFTAGCAPELLTPPVNVLRLALHPAGMAPRIGNLAEWRTHVLHRLDRQAAATGDPVLRDLRAELAGYPGGEVTAEPDGLVVPLRFDGLNFFSITSVLGTPRDVTLSELAIEAFLPADAATAAALRREMAGSGHGPWAR</sequence>
<protein>
    <submittedName>
        <fullName evidence="2">Transcriptional regulator, contains XRE-family HTH domain</fullName>
    </submittedName>
</protein>
<dbReference type="PANTHER" id="PTHR35010:SF4">
    <property type="entry name" value="BLL5781 PROTEIN"/>
    <property type="match status" value="1"/>
</dbReference>
<feature type="domain" description="HTH cro/C1-type" evidence="1">
    <location>
        <begin position="2"/>
        <end position="56"/>
    </location>
</feature>
<proteinExistence type="predicted"/>
<dbReference type="EMBL" id="FONV01000002">
    <property type="protein sequence ID" value="SFE53601.1"/>
    <property type="molecule type" value="Genomic_DNA"/>
</dbReference>
<accession>A0A1I2BBS0</accession>
<dbReference type="CDD" id="cd00093">
    <property type="entry name" value="HTH_XRE"/>
    <property type="match status" value="1"/>
</dbReference>
<dbReference type="Pfam" id="PF01381">
    <property type="entry name" value="HTH_3"/>
    <property type="match status" value="1"/>
</dbReference>
<evidence type="ECO:0000259" key="1">
    <source>
        <dbReference type="PROSITE" id="PS50943"/>
    </source>
</evidence>
<dbReference type="InterPro" id="IPR010982">
    <property type="entry name" value="Lambda_DNA-bd_dom_sf"/>
</dbReference>
<organism evidence="2 3">
    <name type="scientific">Actinoplanes philippinensis</name>
    <dbReference type="NCBI Taxonomy" id="35752"/>
    <lineage>
        <taxon>Bacteria</taxon>
        <taxon>Bacillati</taxon>
        <taxon>Actinomycetota</taxon>
        <taxon>Actinomycetes</taxon>
        <taxon>Micromonosporales</taxon>
        <taxon>Micromonosporaceae</taxon>
        <taxon>Actinoplanes</taxon>
    </lineage>
</organism>
<name>A0A1I2BBS0_9ACTN</name>
<dbReference type="SUPFAM" id="SSF47413">
    <property type="entry name" value="lambda repressor-like DNA-binding domains"/>
    <property type="match status" value="1"/>
</dbReference>
<dbReference type="SMART" id="SM00530">
    <property type="entry name" value="HTH_XRE"/>
    <property type="match status" value="1"/>
</dbReference>
<dbReference type="GO" id="GO:0003677">
    <property type="term" value="F:DNA binding"/>
    <property type="evidence" value="ECO:0007669"/>
    <property type="project" value="InterPro"/>
</dbReference>
<dbReference type="InterPro" id="IPR041413">
    <property type="entry name" value="MLTR_LBD"/>
</dbReference>
<dbReference type="STRING" id="35752.SAMN05421541_102234"/>
<dbReference type="AlphaFoldDB" id="A0A1I2BBS0"/>
<dbReference type="Pfam" id="PF17765">
    <property type="entry name" value="MLTR_LBD"/>
    <property type="match status" value="1"/>
</dbReference>
<evidence type="ECO:0000313" key="3">
    <source>
        <dbReference type="Proteomes" id="UP000199645"/>
    </source>
</evidence>
<dbReference type="InterPro" id="IPR001387">
    <property type="entry name" value="Cro/C1-type_HTH"/>
</dbReference>
<evidence type="ECO:0000313" key="2">
    <source>
        <dbReference type="EMBL" id="SFE53601.1"/>
    </source>
</evidence>
<keyword evidence="3" id="KW-1185">Reference proteome</keyword>
<dbReference type="Proteomes" id="UP000199645">
    <property type="component" value="Unassembled WGS sequence"/>
</dbReference>